<accession>A0A7D7R5D6</accession>
<evidence type="ECO:0000313" key="2">
    <source>
        <dbReference type="Proteomes" id="UP000515663"/>
    </source>
</evidence>
<dbReference type="AlphaFoldDB" id="A0A7D7R5D6"/>
<dbReference type="EMBL" id="CP059491">
    <property type="protein sequence ID" value="QMT03587.1"/>
    <property type="molecule type" value="Genomic_DNA"/>
</dbReference>
<gene>
    <name evidence="1" type="ORF">H1R19_11180</name>
</gene>
<sequence length="46" mass="4632">MSSATARVIAGGRRSPICDEIASMAQNVGTSTVGTLALPGDREAGR</sequence>
<dbReference type="KEGG" id="gji:H1R19_11180"/>
<dbReference type="Proteomes" id="UP000515663">
    <property type="component" value="Chromosome"/>
</dbReference>
<evidence type="ECO:0000313" key="1">
    <source>
        <dbReference type="EMBL" id="QMT03587.1"/>
    </source>
</evidence>
<keyword evidence="2" id="KW-1185">Reference proteome</keyword>
<reference evidence="2" key="1">
    <citation type="submission" date="2020-07" db="EMBL/GenBank/DDBJ databases">
        <title>novel species isolated from the respiratory tract of Marmot.</title>
        <authorList>
            <person name="Zhang G."/>
        </authorList>
    </citation>
    <scope>NUCLEOTIDE SEQUENCE [LARGE SCALE GENOMIC DNA]</scope>
    <source>
        <strain evidence="2">686</strain>
    </source>
</reference>
<name>A0A7D7R5D6_9ACTN</name>
<dbReference type="RefSeq" id="WP_219851444.1">
    <property type="nucleotide sequence ID" value="NZ_CP059491.1"/>
</dbReference>
<proteinExistence type="predicted"/>
<protein>
    <submittedName>
        <fullName evidence="1">Uncharacterized protein</fullName>
    </submittedName>
</protein>
<organism evidence="1 2">
    <name type="scientific">Gordonia jinghuaiqii</name>
    <dbReference type="NCBI Taxonomy" id="2758710"/>
    <lineage>
        <taxon>Bacteria</taxon>
        <taxon>Bacillati</taxon>
        <taxon>Actinomycetota</taxon>
        <taxon>Actinomycetes</taxon>
        <taxon>Mycobacteriales</taxon>
        <taxon>Gordoniaceae</taxon>
        <taxon>Gordonia</taxon>
    </lineage>
</organism>